<dbReference type="EMBL" id="JAACAK010000049">
    <property type="protein sequence ID" value="NIR74789.1"/>
    <property type="molecule type" value="Genomic_DNA"/>
</dbReference>
<dbReference type="AlphaFoldDB" id="A0AAE5CCX7"/>
<name>A0AAE5CCX7_9BACT</name>
<accession>A0AAE5CCX7</accession>
<dbReference type="PROSITE" id="PS51257">
    <property type="entry name" value="PROKAR_LIPOPROTEIN"/>
    <property type="match status" value="1"/>
</dbReference>
<proteinExistence type="predicted"/>
<sequence>MKTRPIVFLSLGAIVGLAACDDPVFDDPAILELSVQVAPKAIYPGDTTWLTVRATNPTSRPFRFSGYCGLLGFTIRTEAGDLVVIEPPPCVYPILDAEERSGSYDTTIGPRQTVSRVFLWTGERRFYGGGLAPGDYRIVATASSTREPVQSEPVALAILPIVSIQVRTTPAAPVAGQPVRIDVEGRNGSGRAVTIPAFPSCGFGAWVKRDERFSGTLAECPVPQPMASLAPRRSHR</sequence>
<comment type="caution">
    <text evidence="1">The sequence shown here is derived from an EMBL/GenBank/DDBJ whole genome shotgun (WGS) entry which is preliminary data.</text>
</comment>
<organism evidence="1 2">
    <name type="scientific">Candidatus Kutchimonas denitrificans</name>
    <dbReference type="NCBI Taxonomy" id="3056748"/>
    <lineage>
        <taxon>Bacteria</taxon>
        <taxon>Pseudomonadati</taxon>
        <taxon>Gemmatimonadota</taxon>
        <taxon>Gemmatimonadia</taxon>
        <taxon>Candidatus Palauibacterales</taxon>
        <taxon>Candidatus Palauibacteraceae</taxon>
        <taxon>Candidatus Kutchimonas</taxon>
    </lineage>
</organism>
<evidence type="ECO:0008006" key="3">
    <source>
        <dbReference type="Google" id="ProtNLM"/>
    </source>
</evidence>
<dbReference type="Proteomes" id="UP000702544">
    <property type="component" value="Unassembled WGS sequence"/>
</dbReference>
<reference evidence="1 2" key="1">
    <citation type="submission" date="2020-01" db="EMBL/GenBank/DDBJ databases">
        <title>Genomes assembled from Gulf of Kutch pelagic sediment metagenomes.</title>
        <authorList>
            <person name="Chandrashekar M."/>
            <person name="Mahajan M.S."/>
            <person name="Dave K.J."/>
            <person name="Vatsa P."/>
            <person name="Nathani N.M."/>
        </authorList>
    </citation>
    <scope>NUCLEOTIDE SEQUENCE [LARGE SCALE GENOMIC DNA]</scope>
    <source>
        <strain evidence="1">KS3-K002</strain>
    </source>
</reference>
<protein>
    <recommendedName>
        <fullName evidence="3">Lipoprotein</fullName>
    </recommendedName>
</protein>
<gene>
    <name evidence="1" type="ORF">GWO12_06705</name>
</gene>
<evidence type="ECO:0000313" key="2">
    <source>
        <dbReference type="Proteomes" id="UP000702544"/>
    </source>
</evidence>
<evidence type="ECO:0000313" key="1">
    <source>
        <dbReference type="EMBL" id="NIR74789.1"/>
    </source>
</evidence>